<proteinExistence type="predicted"/>
<keyword evidence="3" id="KW-1185">Reference proteome</keyword>
<protein>
    <submittedName>
        <fullName evidence="2">Uncharacterized protein</fullName>
    </submittedName>
</protein>
<gene>
    <name evidence="2" type="ORF">GCM10009839_31680</name>
</gene>
<comment type="caution">
    <text evidence="2">The sequence shown here is derived from an EMBL/GenBank/DDBJ whole genome shotgun (WGS) entry which is preliminary data.</text>
</comment>
<reference evidence="3" key="1">
    <citation type="journal article" date="2019" name="Int. J. Syst. Evol. Microbiol.">
        <title>The Global Catalogue of Microorganisms (GCM) 10K type strain sequencing project: providing services to taxonomists for standard genome sequencing and annotation.</title>
        <authorList>
            <consortium name="The Broad Institute Genomics Platform"/>
            <consortium name="The Broad Institute Genome Sequencing Center for Infectious Disease"/>
            <person name="Wu L."/>
            <person name="Ma J."/>
        </authorList>
    </citation>
    <scope>NUCLEOTIDE SEQUENCE [LARGE SCALE GENOMIC DNA]</scope>
    <source>
        <strain evidence="3">JCM 16014</strain>
    </source>
</reference>
<sequence length="101" mass="10894">MDDWEPGKEPAPLLVDVSPFTEPLLPPHATRETAAKAATPSPDMRVIVRPVRCEVERVRMIGNLSDRSYAWVGAAHPDVTEGDMPLRASRRGAPPPSAGTA</sequence>
<name>A0ABN2U6D7_9ACTN</name>
<accession>A0ABN2U6D7</accession>
<dbReference type="EMBL" id="BAAAQN010000015">
    <property type="protein sequence ID" value="GAA2029753.1"/>
    <property type="molecule type" value="Genomic_DNA"/>
</dbReference>
<evidence type="ECO:0000313" key="2">
    <source>
        <dbReference type="EMBL" id="GAA2029753.1"/>
    </source>
</evidence>
<evidence type="ECO:0000256" key="1">
    <source>
        <dbReference type="SAM" id="MobiDB-lite"/>
    </source>
</evidence>
<dbReference type="Proteomes" id="UP001500751">
    <property type="component" value="Unassembled WGS sequence"/>
</dbReference>
<feature type="region of interest" description="Disordered" evidence="1">
    <location>
        <begin position="79"/>
        <end position="101"/>
    </location>
</feature>
<organism evidence="2 3">
    <name type="scientific">Catenulispora yoronensis</name>
    <dbReference type="NCBI Taxonomy" id="450799"/>
    <lineage>
        <taxon>Bacteria</taxon>
        <taxon>Bacillati</taxon>
        <taxon>Actinomycetota</taxon>
        <taxon>Actinomycetes</taxon>
        <taxon>Catenulisporales</taxon>
        <taxon>Catenulisporaceae</taxon>
        <taxon>Catenulispora</taxon>
    </lineage>
</organism>
<evidence type="ECO:0000313" key="3">
    <source>
        <dbReference type="Proteomes" id="UP001500751"/>
    </source>
</evidence>